<gene>
    <name evidence="1" type="ORF">EVS81_14090</name>
</gene>
<proteinExistence type="predicted"/>
<evidence type="ECO:0000313" key="2">
    <source>
        <dbReference type="Proteomes" id="UP000289260"/>
    </source>
</evidence>
<organism evidence="1 2">
    <name type="scientific">Leucobacter triazinivorans</name>
    <dbReference type="NCBI Taxonomy" id="1784719"/>
    <lineage>
        <taxon>Bacteria</taxon>
        <taxon>Bacillati</taxon>
        <taxon>Actinomycetota</taxon>
        <taxon>Actinomycetes</taxon>
        <taxon>Micrococcales</taxon>
        <taxon>Microbacteriaceae</taxon>
        <taxon>Leucobacter</taxon>
    </lineage>
</organism>
<accession>A0A4P6KH87</accession>
<dbReference type="RefSeq" id="WP_130110929.1">
    <property type="nucleotide sequence ID" value="NZ_CP035806.1"/>
</dbReference>
<name>A0A4P6KH87_9MICO</name>
<evidence type="ECO:0000313" key="1">
    <source>
        <dbReference type="EMBL" id="QBE49816.1"/>
    </source>
</evidence>
<dbReference type="Proteomes" id="UP000289260">
    <property type="component" value="Chromosome"/>
</dbReference>
<dbReference type="KEGG" id="ltr:EVS81_14090"/>
<keyword evidence="2" id="KW-1185">Reference proteome</keyword>
<dbReference type="EMBL" id="CP035806">
    <property type="protein sequence ID" value="QBE49816.1"/>
    <property type="molecule type" value="Genomic_DNA"/>
</dbReference>
<dbReference type="OrthoDB" id="5123240at2"/>
<protein>
    <submittedName>
        <fullName evidence="1">Uncharacterized protein</fullName>
    </submittedName>
</protein>
<dbReference type="AlphaFoldDB" id="A0A4P6KH87"/>
<sequence>MTASDPRIDPDRALATDADLQDQLGLLLERATHRQLWLLLLDHERRLAEPLMPMDDHPASPHALCDVSDLGLVPFAQVLVHRARIVCGLVGAREFVFVWERCGSERFTADDCEWARAIAAEAGECGAPSDDAPVAPLRAQFVLHDTGIRQLTPDDYA</sequence>
<reference evidence="1 2" key="1">
    <citation type="submission" date="2019-02" db="EMBL/GenBank/DDBJ databases">
        <authorList>
            <person name="Sun L."/>
            <person name="Pan D."/>
            <person name="Wu X."/>
        </authorList>
    </citation>
    <scope>NUCLEOTIDE SEQUENCE [LARGE SCALE GENOMIC DNA]</scope>
    <source>
        <strain evidence="1 2">JW-1</strain>
    </source>
</reference>